<dbReference type="Pfam" id="PF14286">
    <property type="entry name" value="DHHW"/>
    <property type="match status" value="1"/>
</dbReference>
<organism evidence="1 2">
    <name type="scientific">Paenibacillus gyeongsangnamensis</name>
    <dbReference type="NCBI Taxonomy" id="3388067"/>
    <lineage>
        <taxon>Bacteria</taxon>
        <taxon>Bacillati</taxon>
        <taxon>Bacillota</taxon>
        <taxon>Bacilli</taxon>
        <taxon>Bacillales</taxon>
        <taxon>Paenibacillaceae</taxon>
        <taxon>Paenibacillus</taxon>
    </lineage>
</organism>
<dbReference type="EMBL" id="JAQAGZ010000003">
    <property type="protein sequence ID" value="MCZ8511763.1"/>
    <property type="molecule type" value="Genomic_DNA"/>
</dbReference>
<protein>
    <submittedName>
        <fullName evidence="1">DHHW family protein</fullName>
    </submittedName>
</protein>
<accession>A0ABT4Q4G1</accession>
<name>A0ABT4Q4G1_9BACL</name>
<proteinExistence type="predicted"/>
<comment type="caution">
    <text evidence="1">The sequence shown here is derived from an EMBL/GenBank/DDBJ whole genome shotgun (WGS) entry which is preliminary data.</text>
</comment>
<evidence type="ECO:0000313" key="2">
    <source>
        <dbReference type="Proteomes" id="UP001527882"/>
    </source>
</evidence>
<keyword evidence="2" id="KW-1185">Reference proteome</keyword>
<dbReference type="InterPro" id="IPR025945">
    <property type="entry name" value="DHHW"/>
</dbReference>
<sequence>MKLEANPDTIVLYKPYTKHEYVVHYAGPLRMEPLDQSHAAKKNKYRIFLSGDRPWGKIRTEADSARRLAVIKDSYGNAFIPFLLPHYKEIIVIDPRQFNEPLLGFLEKQGIRKVLFLNNTETTTNQEFTELITASMKR</sequence>
<evidence type="ECO:0000313" key="1">
    <source>
        <dbReference type="EMBL" id="MCZ8511763.1"/>
    </source>
</evidence>
<reference evidence="1 2" key="1">
    <citation type="submission" date="2022-12" db="EMBL/GenBank/DDBJ databases">
        <title>Draft genome sequence of Paenibacillus sp. dW9.</title>
        <authorList>
            <person name="Choi E.-W."/>
            <person name="Kim D.-U."/>
        </authorList>
    </citation>
    <scope>NUCLEOTIDE SEQUENCE [LARGE SCALE GENOMIC DNA]</scope>
    <source>
        <strain evidence="2">dW9</strain>
    </source>
</reference>
<dbReference type="Proteomes" id="UP001527882">
    <property type="component" value="Unassembled WGS sequence"/>
</dbReference>
<dbReference type="RefSeq" id="WP_269880168.1">
    <property type="nucleotide sequence ID" value="NZ_JAQAGZ010000003.1"/>
</dbReference>
<gene>
    <name evidence="1" type="ORF">O9H85_04860</name>
</gene>